<proteinExistence type="predicted"/>
<reference evidence="4" key="1">
    <citation type="submission" date="2017-03" db="EMBL/GenBank/DDBJ databases">
        <title>Genomes of endolithic fungi from Antarctica.</title>
        <authorList>
            <person name="Coleine C."/>
            <person name="Masonjones S."/>
            <person name="Stajich J.E."/>
        </authorList>
    </citation>
    <scope>NUCLEOTIDE SEQUENCE [LARGE SCALE GENOMIC DNA]</scope>
    <source>
        <strain evidence="4">CCFEE 5527</strain>
    </source>
</reference>
<feature type="domain" description="PD-(D/E)XK nuclease-like" evidence="2">
    <location>
        <begin position="254"/>
        <end position="503"/>
    </location>
</feature>
<dbReference type="Pfam" id="PF20516">
    <property type="entry name" value="PDDEXK_12"/>
    <property type="match status" value="1"/>
</dbReference>
<dbReference type="OrthoDB" id="4161186at2759"/>
<dbReference type="STRING" id="1507870.A0A1V8S941"/>
<organism evidence="3 4">
    <name type="scientific">Cryoendolithus antarcticus</name>
    <dbReference type="NCBI Taxonomy" id="1507870"/>
    <lineage>
        <taxon>Eukaryota</taxon>
        <taxon>Fungi</taxon>
        <taxon>Dikarya</taxon>
        <taxon>Ascomycota</taxon>
        <taxon>Pezizomycotina</taxon>
        <taxon>Dothideomycetes</taxon>
        <taxon>Dothideomycetidae</taxon>
        <taxon>Cladosporiales</taxon>
        <taxon>Cladosporiaceae</taxon>
        <taxon>Cryoendolithus</taxon>
    </lineage>
</organism>
<feature type="compositionally biased region" description="Low complexity" evidence="1">
    <location>
        <begin position="156"/>
        <end position="176"/>
    </location>
</feature>
<sequence length="518" mass="58232">MLWSKLGPVFLPPSNAFPSTFIELRDIDIDSIASQKPLMSFRIDINSWVQHHAIPATHPHTVRTYPTPCALQPASHKRKRTALADMSPNRHGEPSPLATPSKRRREQEAFSVANDLDETPRAPYPAPYPASYTLPLQLEHFSRYEERTGGRGAEQGSARGSSATNSSSASGASWASQKRKRETSPQKALIERRHASYNILEGRLDNLKVKDTPKSVFDWAKRMQRVADRLGIIHRQQDTDIMRQELGTGDPDIDERLFRDLFDTSNTGPSAPTPSELREITDEAEDLDRTGGSEAAWNSGVHHPILTIARKYSPHRSHQSWRNVTTARIHPSELWSPQEKLPSKKVDFALALNISDELKETLQSANIALSQSDHAPIIRNPIAVSIETKMPNAGTVEGLLQVETWAAAQVALLRQLISRAETIIKPRPSDTPTRSSQELPTLPLILVEGHEWRFLLFRDNNDNKSATFYRNGITFGRTTSLLGCYQIIAGVQLLMEWAEMEYRPWMQEFILQPLVSGK</sequence>
<name>A0A1V8S941_9PEZI</name>
<dbReference type="AlphaFoldDB" id="A0A1V8S941"/>
<feature type="region of interest" description="Disordered" evidence="1">
    <location>
        <begin position="59"/>
        <end position="129"/>
    </location>
</feature>
<accession>A0A1V8S941</accession>
<keyword evidence="4" id="KW-1185">Reference proteome</keyword>
<dbReference type="InParanoid" id="A0A1V8S941"/>
<dbReference type="InterPro" id="IPR046797">
    <property type="entry name" value="PDDEXK_12"/>
</dbReference>
<evidence type="ECO:0000259" key="2">
    <source>
        <dbReference type="Pfam" id="PF20516"/>
    </source>
</evidence>
<comment type="caution">
    <text evidence="3">The sequence shown here is derived from an EMBL/GenBank/DDBJ whole genome shotgun (WGS) entry which is preliminary data.</text>
</comment>
<protein>
    <recommendedName>
        <fullName evidence="2">PD-(D/E)XK nuclease-like domain-containing protein</fullName>
    </recommendedName>
</protein>
<feature type="region of interest" description="Disordered" evidence="1">
    <location>
        <begin position="146"/>
        <end position="190"/>
    </location>
</feature>
<evidence type="ECO:0000313" key="4">
    <source>
        <dbReference type="Proteomes" id="UP000192596"/>
    </source>
</evidence>
<evidence type="ECO:0000256" key="1">
    <source>
        <dbReference type="SAM" id="MobiDB-lite"/>
    </source>
</evidence>
<gene>
    <name evidence="3" type="ORF">B0A48_18548</name>
</gene>
<dbReference type="Proteomes" id="UP000192596">
    <property type="component" value="Unassembled WGS sequence"/>
</dbReference>
<evidence type="ECO:0000313" key="3">
    <source>
        <dbReference type="EMBL" id="OQN95440.1"/>
    </source>
</evidence>
<dbReference type="EMBL" id="NAJO01000095">
    <property type="protein sequence ID" value="OQN95440.1"/>
    <property type="molecule type" value="Genomic_DNA"/>
</dbReference>